<gene>
    <name evidence="15" type="ORF">C6570_14710</name>
</gene>
<keyword evidence="12" id="KW-0472">Membrane</keyword>
<keyword evidence="9" id="KW-0067">ATP-binding</keyword>
<evidence type="ECO:0000313" key="16">
    <source>
        <dbReference type="Proteomes" id="UP000239709"/>
    </source>
</evidence>
<dbReference type="PROSITE" id="PS50109">
    <property type="entry name" value="HIS_KIN"/>
    <property type="match status" value="1"/>
</dbReference>
<evidence type="ECO:0000256" key="6">
    <source>
        <dbReference type="ARBA" id="ARBA00022692"/>
    </source>
</evidence>
<dbReference type="KEGG" id="otk:C6570_14710"/>
<accession>A0A2S0MHP3</accession>
<dbReference type="InterPro" id="IPR003661">
    <property type="entry name" value="HisK_dim/P_dom"/>
</dbReference>
<sequence length="472" mass="50012">MAVPRRSLSLAKRLVATVLAFVLGVWVLAALVAWFVAQHELNELLDAHLAQTAALLATGQVVSDGDDAVVQAPVLMHKYQSRVAFQIWHEGHLRARSTDAPATPLAPGAQPGLSDQTLSGLSWRVFTAVSGTGTAAKEVIYVGERLSARRHVLVDSLRGTLFSLLLALPLLALAVVRSVRSALRPLRALGDNVAARSPQALAPLAEDQAPPEVRPLVHALNGLFARMADLLASERRFTADAAHELRTPIAAIRMQAQVARGAKDDADRRTALDATVAGCDRATRLVEQLLQLARIDTEETSHGPSNGGARAAGAFAHGPTNDLAAAAAEQAAEVQPQMQRRGQQLSLQRPEHAVPVAMNATLLAVLLRNLLDNASRYSPDGAQVAVTVATPSGASAELTVQDSGPGLADADLQRLGDRFFRVLGTGQSGSGLGWSIVRRLAHVYGLQVTVDRSPDLGGLRVRVVWPAAAEPR</sequence>
<name>A0A2S0MHP3_9BURK</name>
<reference evidence="15 16" key="1">
    <citation type="submission" date="2018-03" db="EMBL/GenBank/DDBJ databases">
        <title>Genome sequencing of Ottowia sp.</title>
        <authorList>
            <person name="Kim S.-J."/>
            <person name="Heo J."/>
            <person name="Kwon S.-W."/>
        </authorList>
    </citation>
    <scope>NUCLEOTIDE SEQUENCE [LARGE SCALE GENOMIC DNA]</scope>
    <source>
        <strain evidence="15 16">KADR8-3</strain>
    </source>
</reference>
<proteinExistence type="predicted"/>
<dbReference type="InterPro" id="IPR036890">
    <property type="entry name" value="HATPase_C_sf"/>
</dbReference>
<feature type="transmembrane region" description="Helical" evidence="12">
    <location>
        <begin position="14"/>
        <end position="37"/>
    </location>
</feature>
<dbReference type="Proteomes" id="UP000239709">
    <property type="component" value="Chromosome"/>
</dbReference>
<dbReference type="PANTHER" id="PTHR45436:SF14">
    <property type="entry name" value="SENSOR PROTEIN QSEC"/>
    <property type="match status" value="1"/>
</dbReference>
<dbReference type="GO" id="GO:0005886">
    <property type="term" value="C:plasma membrane"/>
    <property type="evidence" value="ECO:0007669"/>
    <property type="project" value="TreeGrafter"/>
</dbReference>
<dbReference type="PROSITE" id="PS50885">
    <property type="entry name" value="HAMP"/>
    <property type="match status" value="1"/>
</dbReference>
<evidence type="ECO:0000256" key="5">
    <source>
        <dbReference type="ARBA" id="ARBA00022679"/>
    </source>
</evidence>
<keyword evidence="8 15" id="KW-0418">Kinase</keyword>
<dbReference type="InterPro" id="IPR003594">
    <property type="entry name" value="HATPase_dom"/>
</dbReference>
<keyword evidence="11" id="KW-0902">Two-component regulatory system</keyword>
<evidence type="ECO:0000259" key="13">
    <source>
        <dbReference type="PROSITE" id="PS50109"/>
    </source>
</evidence>
<evidence type="ECO:0000256" key="9">
    <source>
        <dbReference type="ARBA" id="ARBA00022840"/>
    </source>
</evidence>
<evidence type="ECO:0000256" key="10">
    <source>
        <dbReference type="ARBA" id="ARBA00022989"/>
    </source>
</evidence>
<dbReference type="InterPro" id="IPR036097">
    <property type="entry name" value="HisK_dim/P_sf"/>
</dbReference>
<dbReference type="InterPro" id="IPR005467">
    <property type="entry name" value="His_kinase_dom"/>
</dbReference>
<keyword evidence="6 12" id="KW-0812">Transmembrane</keyword>
<dbReference type="Gene3D" id="1.20.5.1040">
    <property type="entry name" value="Sensor protein qsec"/>
    <property type="match status" value="1"/>
</dbReference>
<feature type="domain" description="Histidine kinase" evidence="13">
    <location>
        <begin position="240"/>
        <end position="469"/>
    </location>
</feature>
<organism evidence="15 16">
    <name type="scientific">Ottowia oryzae</name>
    <dbReference type="NCBI Taxonomy" id="2109914"/>
    <lineage>
        <taxon>Bacteria</taxon>
        <taxon>Pseudomonadati</taxon>
        <taxon>Pseudomonadota</taxon>
        <taxon>Betaproteobacteria</taxon>
        <taxon>Burkholderiales</taxon>
        <taxon>Comamonadaceae</taxon>
        <taxon>Ottowia</taxon>
    </lineage>
</organism>
<dbReference type="Pfam" id="PF00512">
    <property type="entry name" value="HisKA"/>
    <property type="match status" value="1"/>
</dbReference>
<keyword evidence="5" id="KW-0808">Transferase</keyword>
<evidence type="ECO:0000259" key="14">
    <source>
        <dbReference type="PROSITE" id="PS50885"/>
    </source>
</evidence>
<feature type="transmembrane region" description="Helical" evidence="12">
    <location>
        <begin position="160"/>
        <end position="179"/>
    </location>
</feature>
<dbReference type="Pfam" id="PF02518">
    <property type="entry name" value="HATPase_c"/>
    <property type="match status" value="1"/>
</dbReference>
<dbReference type="AlphaFoldDB" id="A0A2S0MHP3"/>
<dbReference type="InterPro" id="IPR003660">
    <property type="entry name" value="HAMP_dom"/>
</dbReference>
<dbReference type="InterPro" id="IPR013727">
    <property type="entry name" value="2CSK_N"/>
</dbReference>
<dbReference type="GO" id="GO:0000155">
    <property type="term" value="F:phosphorelay sensor kinase activity"/>
    <property type="evidence" value="ECO:0007669"/>
    <property type="project" value="InterPro"/>
</dbReference>
<dbReference type="SMART" id="SM00388">
    <property type="entry name" value="HisKA"/>
    <property type="match status" value="1"/>
</dbReference>
<dbReference type="Pfam" id="PF08521">
    <property type="entry name" value="2CSK_N"/>
    <property type="match status" value="1"/>
</dbReference>
<evidence type="ECO:0000256" key="11">
    <source>
        <dbReference type="ARBA" id="ARBA00023012"/>
    </source>
</evidence>
<protein>
    <recommendedName>
        <fullName evidence="3">histidine kinase</fullName>
        <ecNumber evidence="3">2.7.13.3</ecNumber>
    </recommendedName>
</protein>
<dbReference type="SUPFAM" id="SSF47384">
    <property type="entry name" value="Homodimeric domain of signal transducing histidine kinase"/>
    <property type="match status" value="1"/>
</dbReference>
<dbReference type="EMBL" id="CP027666">
    <property type="protein sequence ID" value="AVO35337.1"/>
    <property type="molecule type" value="Genomic_DNA"/>
</dbReference>
<evidence type="ECO:0000256" key="4">
    <source>
        <dbReference type="ARBA" id="ARBA00022553"/>
    </source>
</evidence>
<dbReference type="SMART" id="SM00387">
    <property type="entry name" value="HATPase_c"/>
    <property type="match status" value="1"/>
</dbReference>
<dbReference type="GO" id="GO:0005524">
    <property type="term" value="F:ATP binding"/>
    <property type="evidence" value="ECO:0007669"/>
    <property type="project" value="UniProtKB-KW"/>
</dbReference>
<dbReference type="EC" id="2.7.13.3" evidence="3"/>
<dbReference type="PANTHER" id="PTHR45436">
    <property type="entry name" value="SENSOR HISTIDINE KINASE YKOH"/>
    <property type="match status" value="1"/>
</dbReference>
<keyword evidence="4" id="KW-0597">Phosphoprotein</keyword>
<dbReference type="OrthoDB" id="8554694at2"/>
<evidence type="ECO:0000256" key="7">
    <source>
        <dbReference type="ARBA" id="ARBA00022741"/>
    </source>
</evidence>
<comment type="catalytic activity">
    <reaction evidence="1">
        <text>ATP + protein L-histidine = ADP + protein N-phospho-L-histidine.</text>
        <dbReference type="EC" id="2.7.13.3"/>
    </reaction>
</comment>
<evidence type="ECO:0000256" key="2">
    <source>
        <dbReference type="ARBA" id="ARBA00004141"/>
    </source>
</evidence>
<evidence type="ECO:0000256" key="3">
    <source>
        <dbReference type="ARBA" id="ARBA00012438"/>
    </source>
</evidence>
<dbReference type="SUPFAM" id="SSF55874">
    <property type="entry name" value="ATPase domain of HSP90 chaperone/DNA topoisomerase II/histidine kinase"/>
    <property type="match status" value="1"/>
</dbReference>
<dbReference type="Gene3D" id="1.10.287.130">
    <property type="match status" value="1"/>
</dbReference>
<evidence type="ECO:0000256" key="12">
    <source>
        <dbReference type="SAM" id="Phobius"/>
    </source>
</evidence>
<keyword evidence="7" id="KW-0547">Nucleotide-binding</keyword>
<comment type="subcellular location">
    <subcellularLocation>
        <location evidence="2">Membrane</location>
        <topology evidence="2">Multi-pass membrane protein</topology>
    </subcellularLocation>
</comment>
<evidence type="ECO:0000313" key="15">
    <source>
        <dbReference type="EMBL" id="AVO35337.1"/>
    </source>
</evidence>
<dbReference type="InterPro" id="IPR050428">
    <property type="entry name" value="TCS_sensor_his_kinase"/>
</dbReference>
<keyword evidence="16" id="KW-1185">Reference proteome</keyword>
<dbReference type="CDD" id="cd00082">
    <property type="entry name" value="HisKA"/>
    <property type="match status" value="1"/>
</dbReference>
<dbReference type="Gene3D" id="3.30.565.10">
    <property type="entry name" value="Histidine kinase-like ATPase, C-terminal domain"/>
    <property type="match status" value="1"/>
</dbReference>
<keyword evidence="10 12" id="KW-1133">Transmembrane helix</keyword>
<feature type="domain" description="HAMP" evidence="14">
    <location>
        <begin position="180"/>
        <end position="232"/>
    </location>
</feature>
<evidence type="ECO:0000256" key="1">
    <source>
        <dbReference type="ARBA" id="ARBA00000085"/>
    </source>
</evidence>
<evidence type="ECO:0000256" key="8">
    <source>
        <dbReference type="ARBA" id="ARBA00022777"/>
    </source>
</evidence>